<dbReference type="PANTHER" id="PTHR13929:SF0">
    <property type="entry name" value="UBIA PRENYLTRANSFERASE DOMAIN-CONTAINING PROTEIN 1"/>
    <property type="match status" value="1"/>
</dbReference>
<keyword evidence="5 8" id="KW-0812">Transmembrane</keyword>
<dbReference type="CDD" id="cd13962">
    <property type="entry name" value="PT_UbiA_UBIAD1"/>
    <property type="match status" value="1"/>
</dbReference>
<feature type="transmembrane region" description="Helical" evidence="8">
    <location>
        <begin position="167"/>
        <end position="186"/>
    </location>
</feature>
<keyword evidence="11" id="KW-1185">Reference proteome</keyword>
<dbReference type="NCBIfam" id="TIGR00751">
    <property type="entry name" value="menA"/>
    <property type="match status" value="1"/>
</dbReference>
<feature type="transmembrane region" description="Helical" evidence="8">
    <location>
        <begin position="114"/>
        <end position="131"/>
    </location>
</feature>
<evidence type="ECO:0000256" key="7">
    <source>
        <dbReference type="ARBA" id="ARBA00023136"/>
    </source>
</evidence>
<evidence type="ECO:0000256" key="6">
    <source>
        <dbReference type="ARBA" id="ARBA00022989"/>
    </source>
</evidence>
<comment type="similarity">
    <text evidence="8">Belongs to the MenA family. Type 1 subfamily.</text>
</comment>
<comment type="subcellular location">
    <subcellularLocation>
        <location evidence="8">Cell membrane</location>
        <topology evidence="8">Multi-pass membrane protein</topology>
    </subcellularLocation>
    <subcellularLocation>
        <location evidence="1">Membrane</location>
        <topology evidence="1">Multi-pass membrane protein</topology>
    </subcellularLocation>
</comment>
<feature type="transmembrane region" description="Helical" evidence="8">
    <location>
        <begin position="90"/>
        <end position="108"/>
    </location>
</feature>
<gene>
    <name evidence="8" type="primary">menA</name>
    <name evidence="10" type="ORF">B0537_07315</name>
</gene>
<dbReference type="HAMAP" id="MF_01937">
    <property type="entry name" value="MenA_1"/>
    <property type="match status" value="1"/>
</dbReference>
<feature type="transmembrane region" description="Helical" evidence="8">
    <location>
        <begin position="143"/>
        <end position="161"/>
    </location>
</feature>
<dbReference type="InterPro" id="IPR044878">
    <property type="entry name" value="UbiA_sf"/>
</dbReference>
<dbReference type="PANTHER" id="PTHR13929">
    <property type="entry name" value="1,4-DIHYDROXY-2-NAPHTHOATE OCTAPRENYLTRANSFERASE"/>
    <property type="match status" value="1"/>
</dbReference>
<evidence type="ECO:0000313" key="10">
    <source>
        <dbReference type="EMBL" id="AQS58909.1"/>
    </source>
</evidence>
<dbReference type="GO" id="GO:0042371">
    <property type="term" value="P:vitamin K biosynthetic process"/>
    <property type="evidence" value="ECO:0007669"/>
    <property type="project" value="TreeGrafter"/>
</dbReference>
<reference evidence="10 11" key="1">
    <citation type="journal article" date="2016" name="Int. J. Syst. Evol. Microbiol.">
        <title>Desulfotomaculum ferrireducens sp. nov., a moderately thermophilic sulfate-reducing and dissimilatory Fe(III)-reducing bacterium isolated from compost.</title>
        <authorList>
            <person name="Yang G."/>
            <person name="Guo J."/>
            <person name="Zhuang L."/>
            <person name="Yuan Y."/>
            <person name="Zhou S."/>
        </authorList>
    </citation>
    <scope>NUCLEOTIDE SEQUENCE [LARGE SCALE GENOMIC DNA]</scope>
    <source>
        <strain evidence="10 11">GSS09</strain>
    </source>
</reference>
<dbReference type="InterPro" id="IPR004657">
    <property type="entry name" value="MenA"/>
</dbReference>
<dbReference type="InterPro" id="IPR000537">
    <property type="entry name" value="UbiA_prenyltransferase"/>
</dbReference>
<evidence type="ECO:0000256" key="5">
    <source>
        <dbReference type="ARBA" id="ARBA00022692"/>
    </source>
</evidence>
<dbReference type="Proteomes" id="UP000189464">
    <property type="component" value="Chromosome"/>
</dbReference>
<evidence type="ECO:0000256" key="3">
    <source>
        <dbReference type="ARBA" id="ARBA00022475"/>
    </source>
</evidence>
<keyword evidence="4 8" id="KW-0808">Transferase</keyword>
<dbReference type="OrthoDB" id="9767568at2"/>
<dbReference type="GO" id="GO:0046428">
    <property type="term" value="F:1,4-dihydroxy-2-naphthoate polyprenyltransferase activity"/>
    <property type="evidence" value="ECO:0007669"/>
    <property type="project" value="UniProtKB-UniRule"/>
</dbReference>
<name>A0A1S6IVX1_9FIRM</name>
<organism evidence="10 11">
    <name type="scientific">Desulforamulus ferrireducens</name>
    <dbReference type="NCBI Taxonomy" id="1833852"/>
    <lineage>
        <taxon>Bacteria</taxon>
        <taxon>Bacillati</taxon>
        <taxon>Bacillota</taxon>
        <taxon>Clostridia</taxon>
        <taxon>Eubacteriales</taxon>
        <taxon>Peptococcaceae</taxon>
        <taxon>Desulforamulus</taxon>
    </lineage>
</organism>
<comment type="function">
    <text evidence="8">Conversion of 1,4-dihydroxy-2-naphthoate (DHNA) to demethylmenaquinone (DMK).</text>
</comment>
<dbReference type="InterPro" id="IPR026046">
    <property type="entry name" value="UBIAD1"/>
</dbReference>
<accession>A0A1S6IVX1</accession>
<comment type="catalytic activity">
    <reaction evidence="8">
        <text>an all-trans-polyprenyl diphosphate + 1,4-dihydroxy-2-naphthoate + H(+) = a 2-demethylmenaquinol + CO2 + diphosphate</text>
        <dbReference type="Rhea" id="RHEA:26478"/>
        <dbReference type="Rhea" id="RHEA-COMP:9563"/>
        <dbReference type="Rhea" id="RHEA-COMP:9564"/>
        <dbReference type="ChEBI" id="CHEBI:11173"/>
        <dbReference type="ChEBI" id="CHEBI:15378"/>
        <dbReference type="ChEBI" id="CHEBI:16526"/>
        <dbReference type="ChEBI" id="CHEBI:33019"/>
        <dbReference type="ChEBI" id="CHEBI:55437"/>
        <dbReference type="ChEBI" id="CHEBI:58914"/>
        <dbReference type="EC" id="2.5.1.74"/>
    </reaction>
</comment>
<keyword evidence="7 8" id="KW-0472">Membrane</keyword>
<dbReference type="PIRSF" id="PIRSF005355">
    <property type="entry name" value="UBIAD1"/>
    <property type="match status" value="1"/>
</dbReference>
<proteinExistence type="inferred from homology"/>
<dbReference type="RefSeq" id="WP_077713936.1">
    <property type="nucleotide sequence ID" value="NZ_CP019698.1"/>
</dbReference>
<feature type="transmembrane region" description="Helical" evidence="8">
    <location>
        <begin position="207"/>
        <end position="230"/>
    </location>
</feature>
<dbReference type="EMBL" id="CP019698">
    <property type="protein sequence ID" value="AQS58909.1"/>
    <property type="molecule type" value="Genomic_DNA"/>
</dbReference>
<keyword evidence="2 8" id="KW-0474">Menaquinone biosynthesis</keyword>
<dbReference type="Gene3D" id="1.10.357.140">
    <property type="entry name" value="UbiA prenyltransferase"/>
    <property type="match status" value="1"/>
</dbReference>
<dbReference type="AlphaFoldDB" id="A0A1S6IVX1"/>
<keyword evidence="6 8" id="KW-1133">Transmembrane helix</keyword>
<dbReference type="GO" id="GO:0005886">
    <property type="term" value="C:plasma membrane"/>
    <property type="evidence" value="ECO:0007669"/>
    <property type="project" value="UniProtKB-SubCell"/>
</dbReference>
<evidence type="ECO:0000256" key="9">
    <source>
        <dbReference type="NCBIfam" id="TIGR00751"/>
    </source>
</evidence>
<evidence type="ECO:0000256" key="8">
    <source>
        <dbReference type="HAMAP-Rule" id="MF_01937"/>
    </source>
</evidence>
<comment type="pathway">
    <text evidence="8">Quinol/quinone metabolism; menaquinone biosynthesis; menaquinol from 1,4-dihydroxy-2-naphthoate: step 1/2.</text>
</comment>
<sequence length="296" mass="32608">MIKTWFLALRPWSFTAAVVPVTLGSVLAWHHGYGDFSLFVLTLIGGILLQAGTNLINTYGDYIAGVDTPESALTCPQLVKNQLKPHQMKMAGIGAFLGAALFGSYLVYLRGWPILLLGSIGIIFGYTYTLGPKPYKYAGLGSIMVFFLMGPLMVSGAYYVQTGFFDWLAFWVSLPIGFLVAGILHANDLRDVNFDYRAGIKTLALILGWDKGFLLHYLLNIGAFLSLLILLGTNKLPFTAILPLLLIPQLVSIIKKTRASWQGNQECLIMLEANAAKLHMQFGLLFIGGFLLEFIF</sequence>
<evidence type="ECO:0000256" key="2">
    <source>
        <dbReference type="ARBA" id="ARBA00022428"/>
    </source>
</evidence>
<keyword evidence="3 8" id="KW-1003">Cell membrane</keyword>
<dbReference type="KEGG" id="dfg:B0537_07315"/>
<evidence type="ECO:0000256" key="1">
    <source>
        <dbReference type="ARBA" id="ARBA00004141"/>
    </source>
</evidence>
<evidence type="ECO:0000313" key="11">
    <source>
        <dbReference type="Proteomes" id="UP000189464"/>
    </source>
</evidence>
<protein>
    <recommendedName>
        <fullName evidence="8 9">1,4-dihydroxy-2-naphthoate octaprenyltransferase</fullName>
        <shortName evidence="8">DHNA-octaprenyltransferase</shortName>
        <ecNumber evidence="8 9">2.5.1.74</ecNumber>
    </recommendedName>
</protein>
<dbReference type="EC" id="2.5.1.74" evidence="8 9"/>
<dbReference type="GO" id="GO:0009234">
    <property type="term" value="P:menaquinone biosynthetic process"/>
    <property type="evidence" value="ECO:0007669"/>
    <property type="project" value="UniProtKB-UniRule"/>
</dbReference>
<dbReference type="STRING" id="1833852.B0537_07315"/>
<evidence type="ECO:0000256" key="4">
    <source>
        <dbReference type="ARBA" id="ARBA00022679"/>
    </source>
</evidence>
<dbReference type="Pfam" id="PF01040">
    <property type="entry name" value="UbiA"/>
    <property type="match status" value="1"/>
</dbReference>
<dbReference type="UniPathway" id="UPA00079">
    <property type="reaction ID" value="UER00168"/>
</dbReference>
<feature type="transmembrane region" description="Helical" evidence="8">
    <location>
        <begin position="12"/>
        <end position="30"/>
    </location>
</feature>